<dbReference type="AlphaFoldDB" id="A0AAW0ZQE5"/>
<keyword evidence="4" id="KW-1185">Reference proteome</keyword>
<protein>
    <recommendedName>
        <fullName evidence="2">Glucose-methanol-choline oxidoreductase N-terminal domain-containing protein</fullName>
    </recommendedName>
</protein>
<comment type="similarity">
    <text evidence="1">Belongs to the GMC oxidoreductase family.</text>
</comment>
<dbReference type="PANTHER" id="PTHR11552">
    <property type="entry name" value="GLUCOSE-METHANOL-CHOLINE GMC OXIDOREDUCTASE"/>
    <property type="match status" value="1"/>
</dbReference>
<evidence type="ECO:0000259" key="2">
    <source>
        <dbReference type="Pfam" id="PF00732"/>
    </source>
</evidence>
<organism evidence="3 4">
    <name type="scientific">Tetragonisca angustula</name>
    <dbReference type="NCBI Taxonomy" id="166442"/>
    <lineage>
        <taxon>Eukaryota</taxon>
        <taxon>Metazoa</taxon>
        <taxon>Ecdysozoa</taxon>
        <taxon>Arthropoda</taxon>
        <taxon>Hexapoda</taxon>
        <taxon>Insecta</taxon>
        <taxon>Pterygota</taxon>
        <taxon>Neoptera</taxon>
        <taxon>Endopterygota</taxon>
        <taxon>Hymenoptera</taxon>
        <taxon>Apocrita</taxon>
        <taxon>Aculeata</taxon>
        <taxon>Apoidea</taxon>
        <taxon>Anthophila</taxon>
        <taxon>Apidae</taxon>
        <taxon>Tetragonisca</taxon>
    </lineage>
</organism>
<dbReference type="EMBL" id="JAWNGG020000137">
    <property type="protein sequence ID" value="KAK9299910.1"/>
    <property type="molecule type" value="Genomic_DNA"/>
</dbReference>
<dbReference type="InterPro" id="IPR012132">
    <property type="entry name" value="GMC_OxRdtase"/>
</dbReference>
<dbReference type="GO" id="GO:0016614">
    <property type="term" value="F:oxidoreductase activity, acting on CH-OH group of donors"/>
    <property type="evidence" value="ECO:0007669"/>
    <property type="project" value="InterPro"/>
</dbReference>
<dbReference type="InterPro" id="IPR036188">
    <property type="entry name" value="FAD/NAD-bd_sf"/>
</dbReference>
<dbReference type="SUPFAM" id="SSF51905">
    <property type="entry name" value="FAD/NAD(P)-binding domain"/>
    <property type="match status" value="1"/>
</dbReference>
<dbReference type="GO" id="GO:0050660">
    <property type="term" value="F:flavin adenine dinucleotide binding"/>
    <property type="evidence" value="ECO:0007669"/>
    <property type="project" value="InterPro"/>
</dbReference>
<evidence type="ECO:0000313" key="4">
    <source>
        <dbReference type="Proteomes" id="UP001432146"/>
    </source>
</evidence>
<proteinExistence type="inferred from homology"/>
<gene>
    <name evidence="3" type="ORF">QLX08_007214</name>
</gene>
<dbReference type="InterPro" id="IPR000172">
    <property type="entry name" value="GMC_OxRdtase_N"/>
</dbReference>
<evidence type="ECO:0000256" key="1">
    <source>
        <dbReference type="ARBA" id="ARBA00010790"/>
    </source>
</evidence>
<evidence type="ECO:0000313" key="3">
    <source>
        <dbReference type="EMBL" id="KAK9299910.1"/>
    </source>
</evidence>
<sequence>MMSWVPPNLTSLCSSNSVISTCQPSTIMFLTLVANLFGHSKDDSYPNYDTEKEYDFVIVGAGSAGCVLANRLSEVQWKILLLEAGMEEPNVGSVPAFVPMLIGSNIDWMYQTYPQPYACLSRAGKACLVPRGKVMGGSSTINFMIYVRGNQRDYDEWAEAGNDGWSYEEVLPYFLKSELEPRDSGSESTLP</sequence>
<dbReference type="Pfam" id="PF00732">
    <property type="entry name" value="GMC_oxred_N"/>
    <property type="match status" value="1"/>
</dbReference>
<feature type="domain" description="Glucose-methanol-choline oxidoreductase N-terminal" evidence="2">
    <location>
        <begin position="54"/>
        <end position="178"/>
    </location>
</feature>
<comment type="caution">
    <text evidence="3">The sequence shown here is derived from an EMBL/GenBank/DDBJ whole genome shotgun (WGS) entry which is preliminary data.</text>
</comment>
<name>A0AAW0ZQE5_9HYME</name>
<reference evidence="3 4" key="1">
    <citation type="submission" date="2024-05" db="EMBL/GenBank/DDBJ databases">
        <title>The nuclear and mitochondrial genome assemblies of Tetragonisca angustula (Apidae: Meliponini), a tiny yet remarkable pollinator in the Neotropics.</title>
        <authorList>
            <person name="Ferrari R."/>
            <person name="Ricardo P.C."/>
            <person name="Dias F.C."/>
            <person name="Araujo N.S."/>
            <person name="Soares D.O."/>
            <person name="Zhou Q.-S."/>
            <person name="Zhu C.-D."/>
            <person name="Coutinho L."/>
            <person name="Airas M.C."/>
            <person name="Batista T.M."/>
        </authorList>
    </citation>
    <scope>NUCLEOTIDE SEQUENCE [LARGE SCALE GENOMIC DNA]</scope>
    <source>
        <strain evidence="3">ASF017062</strain>
        <tissue evidence="3">Abdomen</tissue>
    </source>
</reference>
<dbReference type="PANTHER" id="PTHR11552:SF154">
    <property type="entry name" value="FI04917P"/>
    <property type="match status" value="1"/>
</dbReference>
<dbReference type="Gene3D" id="3.50.50.60">
    <property type="entry name" value="FAD/NAD(P)-binding domain"/>
    <property type="match status" value="1"/>
</dbReference>
<dbReference type="Proteomes" id="UP001432146">
    <property type="component" value="Unassembled WGS sequence"/>
</dbReference>
<accession>A0AAW0ZQE5</accession>